<sequence>MVVMTTWNGQHPGVIQIHVFSNQSIARLNHDGGVRLTDAPPLSAASLDHSPSPDLTRKQTDESEVWRLQQSVWFLKTAKIAQISSVLDIKDYCTGYASISDTVSLKYPVGYFNNISADDSASGYTILDDAWFDYGGLVAGFVYY</sequence>
<dbReference type="EMBL" id="KB309474">
    <property type="protein sequence ID" value="ELT94277.1"/>
    <property type="molecule type" value="Genomic_DNA"/>
</dbReference>
<protein>
    <submittedName>
        <fullName evidence="1 2">Uncharacterized protein</fullName>
    </submittedName>
</protein>
<gene>
    <name evidence="1" type="ORF">CAPTEDRAFT_214003</name>
</gene>
<dbReference type="AlphaFoldDB" id="R7TL88"/>
<reference evidence="2" key="3">
    <citation type="submission" date="2015-06" db="UniProtKB">
        <authorList>
            <consortium name="EnsemblMetazoa"/>
        </authorList>
    </citation>
    <scope>IDENTIFICATION</scope>
</reference>
<proteinExistence type="predicted"/>
<evidence type="ECO:0000313" key="3">
    <source>
        <dbReference type="Proteomes" id="UP000014760"/>
    </source>
</evidence>
<keyword evidence="3" id="KW-1185">Reference proteome</keyword>
<name>R7TL88_CAPTE</name>
<dbReference type="Proteomes" id="UP000014760">
    <property type="component" value="Unassembled WGS sequence"/>
</dbReference>
<evidence type="ECO:0000313" key="2">
    <source>
        <dbReference type="EnsemblMetazoa" id="CapteP214003"/>
    </source>
</evidence>
<dbReference type="EMBL" id="AMQN01012362">
    <property type="status" value="NOT_ANNOTATED_CDS"/>
    <property type="molecule type" value="Genomic_DNA"/>
</dbReference>
<reference evidence="3" key="1">
    <citation type="submission" date="2012-12" db="EMBL/GenBank/DDBJ databases">
        <authorList>
            <person name="Hellsten U."/>
            <person name="Grimwood J."/>
            <person name="Chapman J.A."/>
            <person name="Shapiro H."/>
            <person name="Aerts A."/>
            <person name="Otillar R.P."/>
            <person name="Terry A.Y."/>
            <person name="Boore J.L."/>
            <person name="Simakov O."/>
            <person name="Marletaz F."/>
            <person name="Cho S.-J."/>
            <person name="Edsinger-Gonzales E."/>
            <person name="Havlak P."/>
            <person name="Kuo D.-H."/>
            <person name="Larsson T."/>
            <person name="Lv J."/>
            <person name="Arendt D."/>
            <person name="Savage R."/>
            <person name="Osoegawa K."/>
            <person name="de Jong P."/>
            <person name="Lindberg D.R."/>
            <person name="Seaver E.C."/>
            <person name="Weisblat D.A."/>
            <person name="Putnam N.H."/>
            <person name="Grigoriev I.V."/>
            <person name="Rokhsar D.S."/>
        </authorList>
    </citation>
    <scope>NUCLEOTIDE SEQUENCE</scope>
    <source>
        <strain evidence="3">I ESC-2004</strain>
    </source>
</reference>
<dbReference type="EnsemblMetazoa" id="CapteT214003">
    <property type="protein sequence ID" value="CapteP214003"/>
    <property type="gene ID" value="CapteG214003"/>
</dbReference>
<dbReference type="HOGENOM" id="CLU_1798289_0_0_1"/>
<organism evidence="1">
    <name type="scientific">Capitella teleta</name>
    <name type="common">Polychaete worm</name>
    <dbReference type="NCBI Taxonomy" id="283909"/>
    <lineage>
        <taxon>Eukaryota</taxon>
        <taxon>Metazoa</taxon>
        <taxon>Spiralia</taxon>
        <taxon>Lophotrochozoa</taxon>
        <taxon>Annelida</taxon>
        <taxon>Polychaeta</taxon>
        <taxon>Sedentaria</taxon>
        <taxon>Scolecida</taxon>
        <taxon>Capitellidae</taxon>
        <taxon>Capitella</taxon>
    </lineage>
</organism>
<accession>R7TL88</accession>
<reference evidence="1 3" key="2">
    <citation type="journal article" date="2013" name="Nature">
        <title>Insights into bilaterian evolution from three spiralian genomes.</title>
        <authorList>
            <person name="Simakov O."/>
            <person name="Marletaz F."/>
            <person name="Cho S.J."/>
            <person name="Edsinger-Gonzales E."/>
            <person name="Havlak P."/>
            <person name="Hellsten U."/>
            <person name="Kuo D.H."/>
            <person name="Larsson T."/>
            <person name="Lv J."/>
            <person name="Arendt D."/>
            <person name="Savage R."/>
            <person name="Osoegawa K."/>
            <person name="de Jong P."/>
            <person name="Grimwood J."/>
            <person name="Chapman J.A."/>
            <person name="Shapiro H."/>
            <person name="Aerts A."/>
            <person name="Otillar R.P."/>
            <person name="Terry A.Y."/>
            <person name="Boore J.L."/>
            <person name="Grigoriev I.V."/>
            <person name="Lindberg D.R."/>
            <person name="Seaver E.C."/>
            <person name="Weisblat D.A."/>
            <person name="Putnam N.H."/>
            <person name="Rokhsar D.S."/>
        </authorList>
    </citation>
    <scope>NUCLEOTIDE SEQUENCE</scope>
    <source>
        <strain evidence="1 3">I ESC-2004</strain>
    </source>
</reference>
<evidence type="ECO:0000313" key="1">
    <source>
        <dbReference type="EMBL" id="ELT94277.1"/>
    </source>
</evidence>